<evidence type="ECO:0000313" key="3">
    <source>
        <dbReference type="Proteomes" id="UP000502035"/>
    </source>
</evidence>
<keyword evidence="3" id="KW-1185">Reference proteome</keyword>
<reference evidence="2 3" key="1">
    <citation type="submission" date="2020-03" db="EMBL/GenBank/DDBJ databases">
        <title>Nocardioides sp. nov., isolated from fish.</title>
        <authorList>
            <person name="Hyun D.-W."/>
            <person name="Bae J.-W."/>
        </authorList>
    </citation>
    <scope>NUCLEOTIDE SEQUENCE [LARGE SCALE GENOMIC DNA]</scope>
    <source>
        <strain evidence="2 3">HDW12A</strain>
    </source>
</reference>
<name>A0A6G7YK48_9ACTN</name>
<feature type="transmembrane region" description="Helical" evidence="1">
    <location>
        <begin position="6"/>
        <end position="33"/>
    </location>
</feature>
<accession>A0A6G7YK48</accession>
<keyword evidence="1" id="KW-0812">Transmembrane</keyword>
<dbReference type="RefSeq" id="WP_166320806.1">
    <property type="nucleotide sequence ID" value="NZ_CP049866.1"/>
</dbReference>
<dbReference type="Proteomes" id="UP000502035">
    <property type="component" value="Chromosome"/>
</dbReference>
<dbReference type="KEGG" id="npi:G7071_18465"/>
<protein>
    <submittedName>
        <fullName evidence="2">Uncharacterized protein</fullName>
    </submittedName>
</protein>
<evidence type="ECO:0000256" key="1">
    <source>
        <dbReference type="SAM" id="Phobius"/>
    </source>
</evidence>
<organism evidence="2 3">
    <name type="scientific">Nocardioides piscis</name>
    <dbReference type="NCBI Taxonomy" id="2714938"/>
    <lineage>
        <taxon>Bacteria</taxon>
        <taxon>Bacillati</taxon>
        <taxon>Actinomycetota</taxon>
        <taxon>Actinomycetes</taxon>
        <taxon>Propionibacteriales</taxon>
        <taxon>Nocardioidaceae</taxon>
        <taxon>Nocardioides</taxon>
    </lineage>
</organism>
<keyword evidence="1" id="KW-1133">Transmembrane helix</keyword>
<gene>
    <name evidence="2" type="ORF">G7071_18465</name>
</gene>
<evidence type="ECO:0000313" key="2">
    <source>
        <dbReference type="EMBL" id="QIK77123.1"/>
    </source>
</evidence>
<proteinExistence type="predicted"/>
<sequence>MTLDFLIPFAIAVLVVAGVTALLTVGAAAEFLARHRPIRMARHESIPAYYGGLIGVR</sequence>
<dbReference type="AlphaFoldDB" id="A0A6G7YK48"/>
<dbReference type="EMBL" id="CP049866">
    <property type="protein sequence ID" value="QIK77123.1"/>
    <property type="molecule type" value="Genomic_DNA"/>
</dbReference>
<keyword evidence="1" id="KW-0472">Membrane</keyword>